<evidence type="ECO:0000313" key="12">
    <source>
        <dbReference type="EMBL" id="EDW80538.2"/>
    </source>
</evidence>
<keyword evidence="7 11" id="KW-0472">Membrane</keyword>
<dbReference type="PANTHER" id="PTHR21137">
    <property type="entry name" value="ODORANT RECEPTOR"/>
    <property type="match status" value="1"/>
</dbReference>
<evidence type="ECO:0000256" key="6">
    <source>
        <dbReference type="ARBA" id="ARBA00022989"/>
    </source>
</evidence>
<evidence type="ECO:0000256" key="11">
    <source>
        <dbReference type="RuleBase" id="RU351113"/>
    </source>
</evidence>
<dbReference type="Pfam" id="PF02949">
    <property type="entry name" value="7tm_6"/>
    <property type="match status" value="1"/>
</dbReference>
<evidence type="ECO:0000256" key="5">
    <source>
        <dbReference type="ARBA" id="ARBA00022725"/>
    </source>
</evidence>
<dbReference type="InterPro" id="IPR004117">
    <property type="entry name" value="7tm6_olfct_rcpt"/>
</dbReference>
<evidence type="ECO:0000256" key="9">
    <source>
        <dbReference type="ARBA" id="ARBA00023224"/>
    </source>
</evidence>
<gene>
    <name evidence="12" type="primary">Dwil\GK11513</name>
    <name evidence="12" type="ORF">Dwil_GK11513</name>
</gene>
<dbReference type="OrthoDB" id="8185860at2759"/>
<comment type="subunit">
    <text evidence="10">Interacts with Orco. Complexes exist early in the endomembrane system in olfactory sensory neurons (OSNs), coupling these complexes to the conserved ciliary trafficking pathway.</text>
</comment>
<evidence type="ECO:0000256" key="1">
    <source>
        <dbReference type="ARBA" id="ARBA00004651"/>
    </source>
</evidence>
<evidence type="ECO:0000256" key="7">
    <source>
        <dbReference type="ARBA" id="ARBA00023136"/>
    </source>
</evidence>
<dbReference type="AlphaFoldDB" id="B4N9A5"/>
<feature type="transmembrane region" description="Helical" evidence="11">
    <location>
        <begin position="294"/>
        <end position="315"/>
    </location>
</feature>
<comment type="caution">
    <text evidence="11">Lacks conserved residue(s) required for the propagation of feature annotation.</text>
</comment>
<dbReference type="EMBL" id="CH964232">
    <property type="protein sequence ID" value="EDW80538.2"/>
    <property type="molecule type" value="Genomic_DNA"/>
</dbReference>
<evidence type="ECO:0000256" key="10">
    <source>
        <dbReference type="ARBA" id="ARBA00038679"/>
    </source>
</evidence>
<evidence type="ECO:0000256" key="8">
    <source>
        <dbReference type="ARBA" id="ARBA00023170"/>
    </source>
</evidence>
<feature type="transmembrane region" description="Helical" evidence="11">
    <location>
        <begin position="67"/>
        <end position="89"/>
    </location>
</feature>
<dbReference type="GO" id="GO:0004984">
    <property type="term" value="F:olfactory receptor activity"/>
    <property type="evidence" value="ECO:0007669"/>
    <property type="project" value="InterPro"/>
</dbReference>
<dbReference type="GO" id="GO:0005886">
    <property type="term" value="C:plasma membrane"/>
    <property type="evidence" value="ECO:0007669"/>
    <property type="project" value="UniProtKB-SubCell"/>
</dbReference>
<keyword evidence="13" id="KW-1185">Reference proteome</keyword>
<keyword evidence="6 11" id="KW-1133">Transmembrane helix</keyword>
<keyword evidence="2" id="KW-1003">Cell membrane</keyword>
<keyword evidence="4 11" id="KW-0812">Transmembrane</keyword>
<dbReference type="InParanoid" id="B4N9A5"/>
<keyword evidence="8 11" id="KW-0675">Receptor</keyword>
<feature type="transmembrane region" description="Helical" evidence="11">
    <location>
        <begin position="261"/>
        <end position="282"/>
    </location>
</feature>
<comment type="subcellular location">
    <subcellularLocation>
        <location evidence="1 11">Cell membrane</location>
        <topology evidence="1 11">Multi-pass membrane protein</topology>
    </subcellularLocation>
</comment>
<proteinExistence type="inferred from homology"/>
<organism evidence="12 13">
    <name type="scientific">Drosophila willistoni</name>
    <name type="common">Fruit fly</name>
    <dbReference type="NCBI Taxonomy" id="7260"/>
    <lineage>
        <taxon>Eukaryota</taxon>
        <taxon>Metazoa</taxon>
        <taxon>Ecdysozoa</taxon>
        <taxon>Arthropoda</taxon>
        <taxon>Hexapoda</taxon>
        <taxon>Insecta</taxon>
        <taxon>Pterygota</taxon>
        <taxon>Neoptera</taxon>
        <taxon>Endopterygota</taxon>
        <taxon>Diptera</taxon>
        <taxon>Brachycera</taxon>
        <taxon>Muscomorpha</taxon>
        <taxon>Ephydroidea</taxon>
        <taxon>Drosophilidae</taxon>
        <taxon>Drosophila</taxon>
        <taxon>Sophophora</taxon>
    </lineage>
</organism>
<reference evidence="12 13" key="1">
    <citation type="journal article" date="2007" name="Nature">
        <title>Evolution of genes and genomes on the Drosophila phylogeny.</title>
        <authorList>
            <consortium name="Drosophila 12 Genomes Consortium"/>
            <person name="Clark A.G."/>
            <person name="Eisen M.B."/>
            <person name="Smith D.R."/>
            <person name="Bergman C.M."/>
            <person name="Oliver B."/>
            <person name="Markow T.A."/>
            <person name="Kaufman T.C."/>
            <person name="Kellis M."/>
            <person name="Gelbart W."/>
            <person name="Iyer V.N."/>
            <person name="Pollard D.A."/>
            <person name="Sackton T.B."/>
            <person name="Larracuente A.M."/>
            <person name="Singh N.D."/>
            <person name="Abad J.P."/>
            <person name="Abt D.N."/>
            <person name="Adryan B."/>
            <person name="Aguade M."/>
            <person name="Akashi H."/>
            <person name="Anderson W.W."/>
            <person name="Aquadro C.F."/>
            <person name="Ardell D.H."/>
            <person name="Arguello R."/>
            <person name="Artieri C.G."/>
            <person name="Barbash D.A."/>
            <person name="Barker D."/>
            <person name="Barsanti P."/>
            <person name="Batterham P."/>
            <person name="Batzoglou S."/>
            <person name="Begun D."/>
            <person name="Bhutkar A."/>
            <person name="Blanco E."/>
            <person name="Bosak S.A."/>
            <person name="Bradley R.K."/>
            <person name="Brand A.D."/>
            <person name="Brent M.R."/>
            <person name="Brooks A.N."/>
            <person name="Brown R.H."/>
            <person name="Butlin R.K."/>
            <person name="Caggese C."/>
            <person name="Calvi B.R."/>
            <person name="Bernardo de Carvalho A."/>
            <person name="Caspi A."/>
            <person name="Castrezana S."/>
            <person name="Celniker S.E."/>
            <person name="Chang J.L."/>
            <person name="Chapple C."/>
            <person name="Chatterji S."/>
            <person name="Chinwalla A."/>
            <person name="Civetta A."/>
            <person name="Clifton S.W."/>
            <person name="Comeron J.M."/>
            <person name="Costello J.C."/>
            <person name="Coyne J.A."/>
            <person name="Daub J."/>
            <person name="David R.G."/>
            <person name="Delcher A.L."/>
            <person name="Delehaunty K."/>
            <person name="Do C.B."/>
            <person name="Ebling H."/>
            <person name="Edwards K."/>
            <person name="Eickbush T."/>
            <person name="Evans J.D."/>
            <person name="Filipski A."/>
            <person name="Findeiss S."/>
            <person name="Freyhult E."/>
            <person name="Fulton L."/>
            <person name="Fulton R."/>
            <person name="Garcia A.C."/>
            <person name="Gardiner A."/>
            <person name="Garfield D.A."/>
            <person name="Garvin B.E."/>
            <person name="Gibson G."/>
            <person name="Gilbert D."/>
            <person name="Gnerre S."/>
            <person name="Godfrey J."/>
            <person name="Good R."/>
            <person name="Gotea V."/>
            <person name="Gravely B."/>
            <person name="Greenberg A.J."/>
            <person name="Griffiths-Jones S."/>
            <person name="Gross S."/>
            <person name="Guigo R."/>
            <person name="Gustafson E.A."/>
            <person name="Haerty W."/>
            <person name="Hahn M.W."/>
            <person name="Halligan D.L."/>
            <person name="Halpern A.L."/>
            <person name="Halter G.M."/>
            <person name="Han M.V."/>
            <person name="Heger A."/>
            <person name="Hillier L."/>
            <person name="Hinrichs A.S."/>
            <person name="Holmes I."/>
            <person name="Hoskins R.A."/>
            <person name="Hubisz M.J."/>
            <person name="Hultmark D."/>
            <person name="Huntley M.A."/>
            <person name="Jaffe D.B."/>
            <person name="Jagadeeshan S."/>
            <person name="Jeck W.R."/>
            <person name="Johnson J."/>
            <person name="Jones C.D."/>
            <person name="Jordan W.C."/>
            <person name="Karpen G.H."/>
            <person name="Kataoka E."/>
            <person name="Keightley P.D."/>
            <person name="Kheradpour P."/>
            <person name="Kirkness E.F."/>
            <person name="Koerich L.B."/>
            <person name="Kristiansen K."/>
            <person name="Kudrna D."/>
            <person name="Kulathinal R.J."/>
            <person name="Kumar S."/>
            <person name="Kwok R."/>
            <person name="Lander E."/>
            <person name="Langley C.H."/>
            <person name="Lapoint R."/>
            <person name="Lazzaro B.P."/>
            <person name="Lee S.J."/>
            <person name="Levesque L."/>
            <person name="Li R."/>
            <person name="Lin C.F."/>
            <person name="Lin M.F."/>
            <person name="Lindblad-Toh K."/>
            <person name="Llopart A."/>
            <person name="Long M."/>
            <person name="Low L."/>
            <person name="Lozovsky E."/>
            <person name="Lu J."/>
            <person name="Luo M."/>
            <person name="Machado C.A."/>
            <person name="Makalowski W."/>
            <person name="Marzo M."/>
            <person name="Matsuda M."/>
            <person name="Matzkin L."/>
            <person name="McAllister B."/>
            <person name="McBride C.S."/>
            <person name="McKernan B."/>
            <person name="McKernan K."/>
            <person name="Mendez-Lago M."/>
            <person name="Minx P."/>
            <person name="Mollenhauer M.U."/>
            <person name="Montooth K."/>
            <person name="Mount S.M."/>
            <person name="Mu X."/>
            <person name="Myers E."/>
            <person name="Negre B."/>
            <person name="Newfeld S."/>
            <person name="Nielsen R."/>
            <person name="Noor M.A."/>
            <person name="O'Grady P."/>
            <person name="Pachter L."/>
            <person name="Papaceit M."/>
            <person name="Parisi M.J."/>
            <person name="Parisi M."/>
            <person name="Parts L."/>
            <person name="Pedersen J.S."/>
            <person name="Pesole G."/>
            <person name="Phillippy A.M."/>
            <person name="Ponting C.P."/>
            <person name="Pop M."/>
            <person name="Porcelli D."/>
            <person name="Powell J.R."/>
            <person name="Prohaska S."/>
            <person name="Pruitt K."/>
            <person name="Puig M."/>
            <person name="Quesneville H."/>
            <person name="Ram K.R."/>
            <person name="Rand D."/>
            <person name="Rasmussen M.D."/>
            <person name="Reed L.K."/>
            <person name="Reenan R."/>
            <person name="Reily A."/>
            <person name="Remington K.A."/>
            <person name="Rieger T.T."/>
            <person name="Ritchie M.G."/>
            <person name="Robin C."/>
            <person name="Rogers Y.H."/>
            <person name="Rohde C."/>
            <person name="Rozas J."/>
            <person name="Rubenfield M.J."/>
            <person name="Ruiz A."/>
            <person name="Russo S."/>
            <person name="Salzberg S.L."/>
            <person name="Sanchez-Gracia A."/>
            <person name="Saranga D.J."/>
            <person name="Sato H."/>
            <person name="Schaeffer S.W."/>
            <person name="Schatz M.C."/>
            <person name="Schlenke T."/>
            <person name="Schwartz R."/>
            <person name="Segarra C."/>
            <person name="Singh R.S."/>
            <person name="Sirot L."/>
            <person name="Sirota M."/>
            <person name="Sisneros N.B."/>
            <person name="Smith C.D."/>
            <person name="Smith T.F."/>
            <person name="Spieth J."/>
            <person name="Stage D.E."/>
            <person name="Stark A."/>
            <person name="Stephan W."/>
            <person name="Strausberg R.L."/>
            <person name="Strempel S."/>
            <person name="Sturgill D."/>
            <person name="Sutton G."/>
            <person name="Sutton G.G."/>
            <person name="Tao W."/>
            <person name="Teichmann S."/>
            <person name="Tobari Y.N."/>
            <person name="Tomimura Y."/>
            <person name="Tsolas J.M."/>
            <person name="Valente V.L."/>
            <person name="Venter E."/>
            <person name="Venter J.C."/>
            <person name="Vicario S."/>
            <person name="Vieira F.G."/>
            <person name="Vilella A.J."/>
            <person name="Villasante A."/>
            <person name="Walenz B."/>
            <person name="Wang J."/>
            <person name="Wasserman M."/>
            <person name="Watts T."/>
            <person name="Wilson D."/>
            <person name="Wilson R.K."/>
            <person name="Wing R.A."/>
            <person name="Wolfner M.F."/>
            <person name="Wong A."/>
            <person name="Wong G.K."/>
            <person name="Wu C.I."/>
            <person name="Wu G."/>
            <person name="Yamamoto D."/>
            <person name="Yang H.P."/>
            <person name="Yang S.P."/>
            <person name="Yorke J.A."/>
            <person name="Yoshida K."/>
            <person name="Zdobnov E."/>
            <person name="Zhang P."/>
            <person name="Zhang Y."/>
            <person name="Zimin A.V."/>
            <person name="Baldwin J."/>
            <person name="Abdouelleil A."/>
            <person name="Abdulkadir J."/>
            <person name="Abebe A."/>
            <person name="Abera B."/>
            <person name="Abreu J."/>
            <person name="Acer S.C."/>
            <person name="Aftuck L."/>
            <person name="Alexander A."/>
            <person name="An P."/>
            <person name="Anderson E."/>
            <person name="Anderson S."/>
            <person name="Arachi H."/>
            <person name="Azer M."/>
            <person name="Bachantsang P."/>
            <person name="Barry A."/>
            <person name="Bayul T."/>
            <person name="Berlin A."/>
            <person name="Bessette D."/>
            <person name="Bloom T."/>
            <person name="Blye J."/>
            <person name="Boguslavskiy L."/>
            <person name="Bonnet C."/>
            <person name="Boukhgalter B."/>
            <person name="Bourzgui I."/>
            <person name="Brown A."/>
            <person name="Cahill P."/>
            <person name="Channer S."/>
            <person name="Cheshatsang Y."/>
            <person name="Chuda L."/>
            <person name="Citroen M."/>
            <person name="Collymore A."/>
            <person name="Cooke P."/>
            <person name="Costello M."/>
            <person name="D'Aco K."/>
            <person name="Daza R."/>
            <person name="De Haan G."/>
            <person name="DeGray S."/>
            <person name="DeMaso C."/>
            <person name="Dhargay N."/>
            <person name="Dooley K."/>
            <person name="Dooley E."/>
            <person name="Doricent M."/>
            <person name="Dorje P."/>
            <person name="Dorjee K."/>
            <person name="Dupes A."/>
            <person name="Elong R."/>
            <person name="Falk J."/>
            <person name="Farina A."/>
            <person name="Faro S."/>
            <person name="Ferguson D."/>
            <person name="Fisher S."/>
            <person name="Foley C.D."/>
            <person name="Franke A."/>
            <person name="Friedrich D."/>
            <person name="Gadbois L."/>
            <person name="Gearin G."/>
            <person name="Gearin C.R."/>
            <person name="Giannoukos G."/>
            <person name="Goode T."/>
            <person name="Graham J."/>
            <person name="Grandbois E."/>
            <person name="Grewal S."/>
            <person name="Gyaltsen K."/>
            <person name="Hafez N."/>
            <person name="Hagos B."/>
            <person name="Hall J."/>
            <person name="Henson C."/>
            <person name="Hollinger A."/>
            <person name="Honan T."/>
            <person name="Huard M.D."/>
            <person name="Hughes L."/>
            <person name="Hurhula B."/>
            <person name="Husby M.E."/>
            <person name="Kamat A."/>
            <person name="Kanga B."/>
            <person name="Kashin S."/>
            <person name="Khazanovich D."/>
            <person name="Kisner P."/>
            <person name="Lance K."/>
            <person name="Lara M."/>
            <person name="Lee W."/>
            <person name="Lennon N."/>
            <person name="Letendre F."/>
            <person name="LeVine R."/>
            <person name="Lipovsky A."/>
            <person name="Liu X."/>
            <person name="Liu J."/>
            <person name="Liu S."/>
            <person name="Lokyitsang T."/>
            <person name="Lokyitsang Y."/>
            <person name="Lubonja R."/>
            <person name="Lui A."/>
            <person name="MacDonald P."/>
            <person name="Magnisalis V."/>
            <person name="Maru K."/>
            <person name="Matthews C."/>
            <person name="McCusker W."/>
            <person name="McDonough S."/>
            <person name="Mehta T."/>
            <person name="Meldrim J."/>
            <person name="Meneus L."/>
            <person name="Mihai O."/>
            <person name="Mihalev A."/>
            <person name="Mihova T."/>
            <person name="Mittelman R."/>
            <person name="Mlenga V."/>
            <person name="Montmayeur A."/>
            <person name="Mulrain L."/>
            <person name="Navidi A."/>
            <person name="Naylor J."/>
            <person name="Negash T."/>
            <person name="Nguyen T."/>
            <person name="Nguyen N."/>
            <person name="Nicol R."/>
            <person name="Norbu C."/>
            <person name="Norbu N."/>
            <person name="Novod N."/>
            <person name="O'Neill B."/>
            <person name="Osman S."/>
            <person name="Markiewicz E."/>
            <person name="Oyono O.L."/>
            <person name="Patti C."/>
            <person name="Phunkhang P."/>
            <person name="Pierre F."/>
            <person name="Priest M."/>
            <person name="Raghuraman S."/>
            <person name="Rege F."/>
            <person name="Reyes R."/>
            <person name="Rise C."/>
            <person name="Rogov P."/>
            <person name="Ross K."/>
            <person name="Ryan E."/>
            <person name="Settipalli S."/>
            <person name="Shea T."/>
            <person name="Sherpa N."/>
            <person name="Shi L."/>
            <person name="Shih D."/>
            <person name="Sparrow T."/>
            <person name="Spaulding J."/>
            <person name="Stalker J."/>
            <person name="Stange-Thomann N."/>
            <person name="Stavropoulos S."/>
            <person name="Stone C."/>
            <person name="Strader C."/>
            <person name="Tesfaye S."/>
            <person name="Thomson T."/>
            <person name="Thoulutsang Y."/>
            <person name="Thoulutsang D."/>
            <person name="Topham K."/>
            <person name="Topping I."/>
            <person name="Tsamla T."/>
            <person name="Vassiliev H."/>
            <person name="Vo A."/>
            <person name="Wangchuk T."/>
            <person name="Wangdi T."/>
            <person name="Weiand M."/>
            <person name="Wilkinson J."/>
            <person name="Wilson A."/>
            <person name="Yadav S."/>
            <person name="Young G."/>
            <person name="Yu Q."/>
            <person name="Zembek L."/>
            <person name="Zhong D."/>
            <person name="Zimmer A."/>
            <person name="Zwirko Z."/>
            <person name="Jaffe D.B."/>
            <person name="Alvarez P."/>
            <person name="Brockman W."/>
            <person name="Butler J."/>
            <person name="Chin C."/>
            <person name="Gnerre S."/>
            <person name="Grabherr M."/>
            <person name="Kleber M."/>
            <person name="Mauceli E."/>
            <person name="MacCallum I."/>
        </authorList>
    </citation>
    <scope>NUCLEOTIDE SEQUENCE [LARGE SCALE GENOMIC DNA]</scope>
    <source>
        <strain evidence="13">Tucson 14030-0811.24</strain>
    </source>
</reference>
<dbReference type="GO" id="GO:0005549">
    <property type="term" value="F:odorant binding"/>
    <property type="evidence" value="ECO:0007669"/>
    <property type="project" value="InterPro"/>
</dbReference>
<evidence type="ECO:0000256" key="3">
    <source>
        <dbReference type="ARBA" id="ARBA00022606"/>
    </source>
</evidence>
<dbReference type="KEGG" id="dwi:6647843"/>
<dbReference type="FunCoup" id="B4N9A5">
    <property type="interactions" value="43"/>
</dbReference>
<keyword evidence="3 11" id="KW-0716">Sensory transduction</keyword>
<sequence length="390" mass="44966">MDNFLKYANFFYKAVGIEPYARRTQSSGDALRKSIVYWANVINLSVIVFGEVVYVGIAFASNRPVEAIMVMSYIGFVAVGMSKMIIVWLKKPDLSKIMDELHELYPRGEVKQREYKLERYLRSCSRISLTFSTLYSVLIWTYNLFSIMQFLIYELWLQSRVVGQTLPYLMYTPWNWEGNWTYYVMLFCQNFAGYTSAAGQISTDLLLVAVATQVVMHFDYLARSIEGHELAGNWETDSRFLSDSVQYHERLFSLASGLNDIFGVPLLLNFMISSFVICFVGFQMTVGVPPDLMVKLVLFLVSSLCQILLICYYGQLIADSSSGISWAAYKQNWNYADVRYRRALAFIIARAQKPAYLRATIFMRITMGTMTDLLQISYKFFALLRTMYAK</sequence>
<keyword evidence="5 11" id="KW-0552">Olfaction</keyword>
<evidence type="ECO:0000256" key="4">
    <source>
        <dbReference type="ARBA" id="ARBA00022692"/>
    </source>
</evidence>
<evidence type="ECO:0000256" key="2">
    <source>
        <dbReference type="ARBA" id="ARBA00022475"/>
    </source>
</evidence>
<dbReference type="PANTHER" id="PTHR21137:SF44">
    <property type="entry name" value="ODORANT RECEPTOR 13A-RELATED"/>
    <property type="match status" value="1"/>
</dbReference>
<dbReference type="HOGENOM" id="CLU_033399_0_0_1"/>
<feature type="transmembrane region" description="Helical" evidence="11">
    <location>
        <begin position="35"/>
        <end position="61"/>
    </location>
</feature>
<dbReference type="eggNOG" id="ENOG502SR0T">
    <property type="taxonomic scope" value="Eukaryota"/>
</dbReference>
<keyword evidence="9 11" id="KW-0807">Transducer</keyword>
<evidence type="ECO:0000313" key="13">
    <source>
        <dbReference type="Proteomes" id="UP000007798"/>
    </source>
</evidence>
<dbReference type="GO" id="GO:0007165">
    <property type="term" value="P:signal transduction"/>
    <property type="evidence" value="ECO:0007669"/>
    <property type="project" value="UniProtKB-KW"/>
</dbReference>
<feature type="transmembrane region" description="Helical" evidence="11">
    <location>
        <begin position="129"/>
        <end position="152"/>
    </location>
</feature>
<name>B4N9A5_DROWI</name>
<comment type="similarity">
    <text evidence="11">Belongs to the insect chemoreceptor superfamily. Heteromeric odorant receptor channel (TC 1.A.69) family.</text>
</comment>
<protein>
    <recommendedName>
        <fullName evidence="11">Odorant receptor</fullName>
    </recommendedName>
</protein>
<accession>B4N9A5</accession>
<dbReference type="Proteomes" id="UP000007798">
    <property type="component" value="Unassembled WGS sequence"/>
</dbReference>